<keyword evidence="1" id="KW-0812">Transmembrane</keyword>
<reference evidence="4" key="1">
    <citation type="submission" date="2023-06" db="EMBL/GenBank/DDBJ databases">
        <authorList>
            <consortium name="Lawrence Berkeley National Laboratory"/>
            <person name="Ahrendt S."/>
            <person name="Sahu N."/>
            <person name="Indic B."/>
            <person name="Wong-Bajracharya J."/>
            <person name="Merenyi Z."/>
            <person name="Ke H.-M."/>
            <person name="Monk M."/>
            <person name="Kocsube S."/>
            <person name="Drula E."/>
            <person name="Lipzen A."/>
            <person name="Balint B."/>
            <person name="Henrissat B."/>
            <person name="Andreopoulos B."/>
            <person name="Martin F.M."/>
            <person name="Harder C.B."/>
            <person name="Rigling D."/>
            <person name="Ford K.L."/>
            <person name="Foster G.D."/>
            <person name="Pangilinan J."/>
            <person name="Papanicolaou A."/>
            <person name="Barry K."/>
            <person name="LaButti K."/>
            <person name="Viragh M."/>
            <person name="Koriabine M."/>
            <person name="Yan M."/>
            <person name="Riley R."/>
            <person name="Champramary S."/>
            <person name="Plett K.L."/>
            <person name="Tsai I.J."/>
            <person name="Slot J."/>
            <person name="Sipos G."/>
            <person name="Plett J."/>
            <person name="Nagy L.G."/>
            <person name="Grigoriev I.V."/>
        </authorList>
    </citation>
    <scope>NUCLEOTIDE SEQUENCE</scope>
    <source>
        <strain evidence="4">ICMP 16352</strain>
    </source>
</reference>
<sequence length="850" mass="97356">MADTDKEDVEVAIGDHVGCTANPEDPDVQRNLPSGSFFGLRKSQLHFGGVGATPRDYKARYPPDPYGQEMSDKARIWSIYLDEAANFDANMLAEWRDTIDVLLVFAGLFSAVLTTFVVQTSQSMQPDYNQASMFLLLEILKATALNGSEISIPSSPTEFFSPSRSDEWLNSLWFVSLTFSLITALVAVLVKQWLHQYVTVVSDSSARARARIRHMRFAGLQTWQVPMIIELLPVFLHVSLALFFAGLAIFLFSLDMKVAWLVSTISAATYMTYVITLILPLVYPYCPYKVPLTLYAYRLYQLTSDCLTLRIALVLHYPYRHLFHRNGCLHLYKYHKWHEYFIHSRLKCRTLKEFEHNHVQKCATKVDAQSLHWLHSCTSNTSVHQSVLQAISAMSSSAARYFPGRYRSALVASLHQQVERIKPSVLSPGASAESEVVELELYCRALSLLCGHLIVKCSNEQLKMALYSMTSTEKASSVFLGILQGPLRHSLTLPSLVWKILVDVAVSSPPLRSGVLESELELMKILAGPLTMDNSEDVTTIDRPTEEVKEHILDKLSVFWQYDRTKMPVTASSSLHLRAIVVSIPRIQQRLCDSASDSDRKQIIETFRPFLDIIEHALYEAHELRPVLDMLYSLLCSEAFTVVGDLEILLRRIFMVLDEHQYIEDLIPNIRFYSIAYQCYFRSHPDCRERSENGVMTPILGRLLSPSLNEHEEIMFNLNLRDPLSSIYQRRYWASRFSVGTLCHVMLLLINEHNENILYEWVRDPAMDVLWLESLSRLIRWTSGEKSHQWGFLKRVKAIVVIQKLRNMLNYDDEESLPRYEYEAHIDANNGPWLREIPATQYSVTDSPIE</sequence>
<proteinExistence type="predicted"/>
<organism evidence="4 5">
    <name type="scientific">Armillaria novae-zelandiae</name>
    <dbReference type="NCBI Taxonomy" id="153914"/>
    <lineage>
        <taxon>Eukaryota</taxon>
        <taxon>Fungi</taxon>
        <taxon>Dikarya</taxon>
        <taxon>Basidiomycota</taxon>
        <taxon>Agaricomycotina</taxon>
        <taxon>Agaricomycetes</taxon>
        <taxon>Agaricomycetidae</taxon>
        <taxon>Agaricales</taxon>
        <taxon>Marasmiineae</taxon>
        <taxon>Physalacriaceae</taxon>
        <taxon>Armillaria</taxon>
    </lineage>
</organism>
<protein>
    <recommendedName>
        <fullName evidence="2">DUF6535 domain-containing protein</fullName>
    </recommendedName>
</protein>
<evidence type="ECO:0000313" key="3">
    <source>
        <dbReference type="EMBL" id="KAK0462686.1"/>
    </source>
</evidence>
<keyword evidence="5" id="KW-1185">Reference proteome</keyword>
<evidence type="ECO:0000256" key="1">
    <source>
        <dbReference type="SAM" id="Phobius"/>
    </source>
</evidence>
<feature type="domain" description="DUF6535" evidence="2">
    <location>
        <begin position="77"/>
        <end position="253"/>
    </location>
</feature>
<evidence type="ECO:0000259" key="2">
    <source>
        <dbReference type="Pfam" id="PF20153"/>
    </source>
</evidence>
<accession>A0AA39NVL9</accession>
<dbReference type="Pfam" id="PF20153">
    <property type="entry name" value="DUF6535"/>
    <property type="match status" value="1"/>
</dbReference>
<dbReference type="InterPro" id="IPR045338">
    <property type="entry name" value="DUF6535"/>
</dbReference>
<gene>
    <name evidence="4" type="ORF">IW261DRAFT_1370840</name>
    <name evidence="3" type="ORF">IW261DRAFT_1374672</name>
</gene>
<dbReference type="EMBL" id="JAUEPR010000038">
    <property type="protein sequence ID" value="KAK0472727.1"/>
    <property type="molecule type" value="Genomic_DNA"/>
</dbReference>
<dbReference type="Proteomes" id="UP001175227">
    <property type="component" value="Unassembled WGS sequence"/>
</dbReference>
<keyword evidence="1" id="KW-0472">Membrane</keyword>
<dbReference type="AlphaFoldDB" id="A0AA39NVL9"/>
<feature type="transmembrane region" description="Helical" evidence="1">
    <location>
        <begin position="231"/>
        <end position="252"/>
    </location>
</feature>
<evidence type="ECO:0000313" key="4">
    <source>
        <dbReference type="EMBL" id="KAK0472727.1"/>
    </source>
</evidence>
<dbReference type="EMBL" id="JAUEPR010000126">
    <property type="protein sequence ID" value="KAK0462686.1"/>
    <property type="molecule type" value="Genomic_DNA"/>
</dbReference>
<feature type="transmembrane region" description="Helical" evidence="1">
    <location>
        <begin position="171"/>
        <end position="190"/>
    </location>
</feature>
<keyword evidence="1" id="KW-1133">Transmembrane helix</keyword>
<feature type="transmembrane region" description="Helical" evidence="1">
    <location>
        <begin position="258"/>
        <end position="283"/>
    </location>
</feature>
<evidence type="ECO:0000313" key="5">
    <source>
        <dbReference type="Proteomes" id="UP001175227"/>
    </source>
</evidence>
<comment type="caution">
    <text evidence="4">The sequence shown here is derived from an EMBL/GenBank/DDBJ whole genome shotgun (WGS) entry which is preliminary data.</text>
</comment>
<feature type="transmembrane region" description="Helical" evidence="1">
    <location>
        <begin position="101"/>
        <end position="118"/>
    </location>
</feature>
<name>A0AA39NVL9_9AGAR</name>